<dbReference type="Proteomes" id="UP000019364">
    <property type="component" value="Unassembled WGS sequence"/>
</dbReference>
<protein>
    <recommendedName>
        <fullName evidence="6">RNA polymerase sigma factor</fullName>
    </recommendedName>
</protein>
<keyword evidence="10" id="KW-1185">Reference proteome</keyword>
<evidence type="ECO:0000259" key="8">
    <source>
        <dbReference type="Pfam" id="PF08281"/>
    </source>
</evidence>
<evidence type="ECO:0000313" key="10">
    <source>
        <dbReference type="Proteomes" id="UP000019364"/>
    </source>
</evidence>
<dbReference type="Gene3D" id="1.10.10.10">
    <property type="entry name" value="Winged helix-like DNA-binding domain superfamily/Winged helix DNA-binding domain"/>
    <property type="match status" value="1"/>
</dbReference>
<dbReference type="SUPFAM" id="SSF88946">
    <property type="entry name" value="Sigma2 domain of RNA polymerase sigma factors"/>
    <property type="match status" value="1"/>
</dbReference>
<feature type="domain" description="RNA polymerase sigma-70 region 2" evidence="7">
    <location>
        <begin position="15"/>
        <end position="73"/>
    </location>
</feature>
<dbReference type="OrthoDB" id="9795666at2"/>
<dbReference type="Gene3D" id="1.10.1740.10">
    <property type="match status" value="1"/>
</dbReference>
<dbReference type="InterPro" id="IPR013249">
    <property type="entry name" value="RNA_pol_sigma70_r4_t2"/>
</dbReference>
<dbReference type="NCBIfam" id="TIGR02937">
    <property type="entry name" value="sigma70-ECF"/>
    <property type="match status" value="1"/>
</dbReference>
<dbReference type="InterPro" id="IPR007627">
    <property type="entry name" value="RNA_pol_sigma70_r2"/>
</dbReference>
<evidence type="ECO:0000256" key="4">
    <source>
        <dbReference type="ARBA" id="ARBA00023125"/>
    </source>
</evidence>
<proteinExistence type="inferred from homology"/>
<dbReference type="Pfam" id="PF08281">
    <property type="entry name" value="Sigma70_r4_2"/>
    <property type="match status" value="1"/>
</dbReference>
<keyword evidence="2 6" id="KW-0805">Transcription regulation</keyword>
<dbReference type="eggNOG" id="COG1595">
    <property type="taxonomic scope" value="Bacteria"/>
</dbReference>
<evidence type="ECO:0000259" key="7">
    <source>
        <dbReference type="Pfam" id="PF04542"/>
    </source>
</evidence>
<evidence type="ECO:0000256" key="3">
    <source>
        <dbReference type="ARBA" id="ARBA00023082"/>
    </source>
</evidence>
<dbReference type="InterPro" id="IPR039425">
    <property type="entry name" value="RNA_pol_sigma-70-like"/>
</dbReference>
<dbReference type="InterPro" id="IPR000838">
    <property type="entry name" value="RNA_pol_sigma70_ECF_CS"/>
</dbReference>
<name>W7YMV3_9BACL</name>
<dbReference type="Pfam" id="PF04542">
    <property type="entry name" value="Sigma70_r2"/>
    <property type="match status" value="1"/>
</dbReference>
<dbReference type="RefSeq" id="WP_036649900.1">
    <property type="nucleotide sequence ID" value="NZ_BAVZ01000009.1"/>
</dbReference>
<dbReference type="InterPro" id="IPR013324">
    <property type="entry name" value="RNA_pol_sigma_r3/r4-like"/>
</dbReference>
<comment type="caution">
    <text evidence="9">The sequence shown here is derived from an EMBL/GenBank/DDBJ whole genome shotgun (WGS) entry which is preliminary data.</text>
</comment>
<dbReference type="EMBL" id="BAVZ01000009">
    <property type="protein sequence ID" value="GAF08953.1"/>
    <property type="molecule type" value="Genomic_DNA"/>
</dbReference>
<feature type="domain" description="RNA polymerase sigma factor 70 region 4 type 2" evidence="8">
    <location>
        <begin position="104"/>
        <end position="153"/>
    </location>
</feature>
<keyword evidence="4 6" id="KW-0238">DNA-binding</keyword>
<keyword evidence="3 6" id="KW-0731">Sigma factor</keyword>
<dbReference type="GO" id="GO:0006950">
    <property type="term" value="P:response to stress"/>
    <property type="evidence" value="ECO:0007669"/>
    <property type="project" value="UniProtKB-ARBA"/>
</dbReference>
<keyword evidence="5 6" id="KW-0804">Transcription</keyword>
<evidence type="ECO:0000313" key="9">
    <source>
        <dbReference type="EMBL" id="GAF08953.1"/>
    </source>
</evidence>
<dbReference type="PROSITE" id="PS01063">
    <property type="entry name" value="SIGMA70_ECF"/>
    <property type="match status" value="1"/>
</dbReference>
<dbReference type="STRING" id="1236976.JCM16418_3064"/>
<dbReference type="InterPro" id="IPR036388">
    <property type="entry name" value="WH-like_DNA-bd_sf"/>
</dbReference>
<sequence length="168" mass="19701">MNNDEFIKQLMQRGKIIKHYLVRIGANPADAEEIVQDTLLKGLSNIDSIEPAKFMAWLFKVATNKYYDLYRKEVKRGKSVPIDLVSIIDDHSPESSYLQREKSQEVRGLLNQIPLKYKQVLILKYEMGLTYDEIGRLMNLKSERIKTDLYRARNLFKKIYEGDPNDEQ</sequence>
<dbReference type="InterPro" id="IPR014284">
    <property type="entry name" value="RNA_pol_sigma-70_dom"/>
</dbReference>
<accession>W7YMV3</accession>
<reference evidence="9 10" key="1">
    <citation type="journal article" date="2014" name="Genome Announc.">
        <title>Draft Genome Sequence of Paenibacillus pini JCM 16418T, Isolated from the Rhizosphere of Pine Tree.</title>
        <authorList>
            <person name="Yuki M."/>
            <person name="Oshima K."/>
            <person name="Suda W."/>
            <person name="Oshida Y."/>
            <person name="Kitamura K."/>
            <person name="Iida Y."/>
            <person name="Hattori M."/>
            <person name="Ohkuma M."/>
        </authorList>
    </citation>
    <scope>NUCLEOTIDE SEQUENCE [LARGE SCALE GENOMIC DNA]</scope>
    <source>
        <strain evidence="9 10">JCM 16418</strain>
    </source>
</reference>
<comment type="similarity">
    <text evidence="1 6">Belongs to the sigma-70 factor family. ECF subfamily.</text>
</comment>
<dbReference type="SUPFAM" id="SSF88659">
    <property type="entry name" value="Sigma3 and sigma4 domains of RNA polymerase sigma factors"/>
    <property type="match status" value="1"/>
</dbReference>
<dbReference type="AlphaFoldDB" id="W7YMV3"/>
<dbReference type="CDD" id="cd06171">
    <property type="entry name" value="Sigma70_r4"/>
    <property type="match status" value="1"/>
</dbReference>
<evidence type="ECO:0000256" key="1">
    <source>
        <dbReference type="ARBA" id="ARBA00010641"/>
    </source>
</evidence>
<dbReference type="PANTHER" id="PTHR43133">
    <property type="entry name" value="RNA POLYMERASE ECF-TYPE SIGMA FACTO"/>
    <property type="match status" value="1"/>
</dbReference>
<dbReference type="PANTHER" id="PTHR43133:SF8">
    <property type="entry name" value="RNA POLYMERASE SIGMA FACTOR HI_1459-RELATED"/>
    <property type="match status" value="1"/>
</dbReference>
<organism evidence="9 10">
    <name type="scientific">Paenibacillus pini JCM 16418</name>
    <dbReference type="NCBI Taxonomy" id="1236976"/>
    <lineage>
        <taxon>Bacteria</taxon>
        <taxon>Bacillati</taxon>
        <taxon>Bacillota</taxon>
        <taxon>Bacilli</taxon>
        <taxon>Bacillales</taxon>
        <taxon>Paenibacillaceae</taxon>
        <taxon>Paenibacillus</taxon>
    </lineage>
</organism>
<evidence type="ECO:0000256" key="5">
    <source>
        <dbReference type="ARBA" id="ARBA00023163"/>
    </source>
</evidence>
<gene>
    <name evidence="9" type="ORF">JCM16418_3064</name>
</gene>
<dbReference type="GO" id="GO:0016987">
    <property type="term" value="F:sigma factor activity"/>
    <property type="evidence" value="ECO:0007669"/>
    <property type="project" value="UniProtKB-KW"/>
</dbReference>
<dbReference type="GO" id="GO:0003677">
    <property type="term" value="F:DNA binding"/>
    <property type="evidence" value="ECO:0007669"/>
    <property type="project" value="UniProtKB-KW"/>
</dbReference>
<dbReference type="InterPro" id="IPR013325">
    <property type="entry name" value="RNA_pol_sigma_r2"/>
</dbReference>
<dbReference type="GO" id="GO:0006352">
    <property type="term" value="P:DNA-templated transcription initiation"/>
    <property type="evidence" value="ECO:0007669"/>
    <property type="project" value="InterPro"/>
</dbReference>
<evidence type="ECO:0000256" key="2">
    <source>
        <dbReference type="ARBA" id="ARBA00023015"/>
    </source>
</evidence>
<evidence type="ECO:0000256" key="6">
    <source>
        <dbReference type="RuleBase" id="RU000716"/>
    </source>
</evidence>